<dbReference type="InterPro" id="IPR050314">
    <property type="entry name" value="Glycosyl_Hydrlase_18"/>
</dbReference>
<dbReference type="PROSITE" id="PS01095">
    <property type="entry name" value="GH18_1"/>
    <property type="match status" value="1"/>
</dbReference>
<dbReference type="Gene3D" id="3.10.50.10">
    <property type="match status" value="1"/>
</dbReference>
<evidence type="ECO:0000256" key="5">
    <source>
        <dbReference type="ARBA" id="ARBA00023295"/>
    </source>
</evidence>
<dbReference type="KEGG" id="adin:H7849_18210"/>
<proteinExistence type="inferred from homology"/>
<dbReference type="SUPFAM" id="SSF51445">
    <property type="entry name" value="(Trans)glycosidases"/>
    <property type="match status" value="1"/>
</dbReference>
<evidence type="ECO:0000256" key="1">
    <source>
        <dbReference type="ARBA" id="ARBA00000822"/>
    </source>
</evidence>
<evidence type="ECO:0000256" key="4">
    <source>
        <dbReference type="ARBA" id="ARBA00023024"/>
    </source>
</evidence>
<evidence type="ECO:0000313" key="11">
    <source>
        <dbReference type="Proteomes" id="UP000515312"/>
    </source>
</evidence>
<feature type="domain" description="GH18" evidence="9">
    <location>
        <begin position="31"/>
        <end position="394"/>
    </location>
</feature>
<dbReference type="InterPro" id="IPR001223">
    <property type="entry name" value="Glyco_hydro18_cat"/>
</dbReference>
<dbReference type="RefSeq" id="WP_186741327.1">
    <property type="nucleotide sequence ID" value="NZ_CP060394.1"/>
</dbReference>
<dbReference type="GO" id="GO:0005975">
    <property type="term" value="P:carbohydrate metabolic process"/>
    <property type="evidence" value="ECO:0007669"/>
    <property type="project" value="InterPro"/>
</dbReference>
<evidence type="ECO:0000256" key="2">
    <source>
        <dbReference type="ARBA" id="ARBA00012729"/>
    </source>
</evidence>
<evidence type="ECO:0000256" key="8">
    <source>
        <dbReference type="SAM" id="SignalP"/>
    </source>
</evidence>
<keyword evidence="11" id="KW-1185">Reference proteome</keyword>
<keyword evidence="8" id="KW-0732">Signal</keyword>
<dbReference type="InterPro" id="IPR011583">
    <property type="entry name" value="Chitinase_II/V-like_cat"/>
</dbReference>
<accession>A0A7G8BEQ5</accession>
<dbReference type="InterPro" id="IPR029070">
    <property type="entry name" value="Chitinase_insertion_sf"/>
</dbReference>
<evidence type="ECO:0000256" key="3">
    <source>
        <dbReference type="ARBA" id="ARBA00022801"/>
    </source>
</evidence>
<evidence type="ECO:0000256" key="7">
    <source>
        <dbReference type="RuleBase" id="RU004453"/>
    </source>
</evidence>
<dbReference type="PANTHER" id="PTHR11177">
    <property type="entry name" value="CHITINASE"/>
    <property type="match status" value="1"/>
</dbReference>
<dbReference type="PROSITE" id="PS51910">
    <property type="entry name" value="GH18_2"/>
    <property type="match status" value="1"/>
</dbReference>
<dbReference type="SMART" id="SM00636">
    <property type="entry name" value="Glyco_18"/>
    <property type="match status" value="1"/>
</dbReference>
<dbReference type="InterPro" id="IPR017853">
    <property type="entry name" value="GH"/>
</dbReference>
<dbReference type="SUPFAM" id="SSF54556">
    <property type="entry name" value="Chitinase insertion domain"/>
    <property type="match status" value="1"/>
</dbReference>
<dbReference type="Gene3D" id="3.20.20.80">
    <property type="entry name" value="Glycosidases"/>
    <property type="match status" value="1"/>
</dbReference>
<keyword evidence="3 6" id="KW-0378">Hydrolase</keyword>
<organism evidence="10 11">
    <name type="scientific">Alloacidobacterium dinghuense</name>
    <dbReference type="NCBI Taxonomy" id="2763107"/>
    <lineage>
        <taxon>Bacteria</taxon>
        <taxon>Pseudomonadati</taxon>
        <taxon>Acidobacteriota</taxon>
        <taxon>Terriglobia</taxon>
        <taxon>Terriglobales</taxon>
        <taxon>Acidobacteriaceae</taxon>
        <taxon>Alloacidobacterium</taxon>
    </lineage>
</organism>
<keyword evidence="4" id="KW-0146">Chitin degradation</keyword>
<reference evidence="10 11" key="1">
    <citation type="submission" date="2020-08" db="EMBL/GenBank/DDBJ databases">
        <title>Edaphobacter telluris sp. nov. and Acidobacterium dinghuensis sp. nov., two acidobacteria isolated from forest soil.</title>
        <authorList>
            <person name="Fu J."/>
            <person name="Qiu L."/>
        </authorList>
    </citation>
    <scope>NUCLEOTIDE SEQUENCE [LARGE SCALE GENOMIC DNA]</scope>
    <source>
        <strain evidence="10">4Y35</strain>
    </source>
</reference>
<dbReference type="CDD" id="cd06548">
    <property type="entry name" value="GH18_chitinase"/>
    <property type="match status" value="1"/>
</dbReference>
<dbReference type="EMBL" id="CP060394">
    <property type="protein sequence ID" value="QNI31025.1"/>
    <property type="molecule type" value="Genomic_DNA"/>
</dbReference>
<dbReference type="Pfam" id="PF00704">
    <property type="entry name" value="Glyco_hydro_18"/>
    <property type="match status" value="1"/>
</dbReference>
<protein>
    <recommendedName>
        <fullName evidence="2">chitinase</fullName>
        <ecNumber evidence="2">3.2.1.14</ecNumber>
    </recommendedName>
</protein>
<keyword evidence="4" id="KW-0624">Polysaccharide degradation</keyword>
<feature type="signal peptide" evidence="8">
    <location>
        <begin position="1"/>
        <end position="22"/>
    </location>
</feature>
<evidence type="ECO:0000313" key="10">
    <source>
        <dbReference type="EMBL" id="QNI31025.1"/>
    </source>
</evidence>
<dbReference type="GO" id="GO:0006032">
    <property type="term" value="P:chitin catabolic process"/>
    <property type="evidence" value="ECO:0007669"/>
    <property type="project" value="UniProtKB-KW"/>
</dbReference>
<dbReference type="InterPro" id="IPR001579">
    <property type="entry name" value="Glyco_hydro_18_chit_AS"/>
</dbReference>
<comment type="similarity">
    <text evidence="7">Belongs to the glycosyl hydrolase 18 family.</text>
</comment>
<dbReference type="GO" id="GO:0008061">
    <property type="term" value="F:chitin binding"/>
    <property type="evidence" value="ECO:0007669"/>
    <property type="project" value="InterPro"/>
</dbReference>
<gene>
    <name evidence="10" type="ORF">H7849_18210</name>
</gene>
<evidence type="ECO:0000256" key="6">
    <source>
        <dbReference type="RuleBase" id="RU000489"/>
    </source>
</evidence>
<dbReference type="GO" id="GO:0008843">
    <property type="term" value="F:endochitinase activity"/>
    <property type="evidence" value="ECO:0007669"/>
    <property type="project" value="UniProtKB-EC"/>
</dbReference>
<dbReference type="PANTHER" id="PTHR11177:SF317">
    <property type="entry name" value="CHITINASE 12-RELATED"/>
    <property type="match status" value="1"/>
</dbReference>
<feature type="chain" id="PRO_5028976493" description="chitinase" evidence="8">
    <location>
        <begin position="23"/>
        <end position="418"/>
    </location>
</feature>
<evidence type="ECO:0000259" key="9">
    <source>
        <dbReference type="PROSITE" id="PS51910"/>
    </source>
</evidence>
<name>A0A7G8BEQ5_9BACT</name>
<dbReference type="AlphaFoldDB" id="A0A7G8BEQ5"/>
<dbReference type="Proteomes" id="UP000515312">
    <property type="component" value="Chromosome"/>
</dbReference>
<keyword evidence="4" id="KW-0119">Carbohydrate metabolism</keyword>
<comment type="catalytic activity">
    <reaction evidence="1">
        <text>Random endo-hydrolysis of N-acetyl-beta-D-glucosaminide (1-&gt;4)-beta-linkages in chitin and chitodextrins.</text>
        <dbReference type="EC" id="3.2.1.14"/>
    </reaction>
</comment>
<keyword evidence="5 6" id="KW-0326">Glycosidase</keyword>
<sequence>MRRFTFSSLLLLSILLSGLNLFGETANPAKPLLVGYFPQWGIYNDPPYFVKDLITSGSATLLDQLNYAQGFIVNARCAVADPNADLSLAYTKANSVNGKADSASSQLRGSFHQLQEFKKRYPRIKILISLEGKAHSFAEAAKPENRAAFVSSCIDTFMRGHFAPQIHARGIFDGFDVDWEYPEPEDAANYLALLQEFRKQLDAVRPGLKLTIAAGPSPHMYHGVDFGEVAKVVDEIGLMNYDYSGPWRKVTGFHAPLYSENGGSADRTVQDYEDAGAPPEKLLLGVPFYGYSWNSVGEENHGLFQPGEAVHQDRPYRYIQTLIASSTVYRDPAAQAPWLYDGNTFWTYEDPASARFKGEYAQEHGLGGVMVWELGEDSIDAQLLKAVNAGLRLPAAQPQIAREPVISGGSESTGAAKE</sequence>
<dbReference type="EC" id="3.2.1.14" evidence="2"/>